<evidence type="ECO:0008006" key="3">
    <source>
        <dbReference type="Google" id="ProtNLM"/>
    </source>
</evidence>
<name>A0A0X3VW41_STRVO</name>
<gene>
    <name evidence="1" type="ORF">ADL28_28095</name>
</gene>
<organism evidence="1 2">
    <name type="scientific">Streptomyces violaceusniger</name>
    <dbReference type="NCBI Taxonomy" id="68280"/>
    <lineage>
        <taxon>Bacteria</taxon>
        <taxon>Bacillati</taxon>
        <taxon>Actinomycetota</taxon>
        <taxon>Actinomycetes</taxon>
        <taxon>Kitasatosporales</taxon>
        <taxon>Streptomycetaceae</taxon>
        <taxon>Streptomyces</taxon>
        <taxon>Streptomyces violaceusniger group</taxon>
    </lineage>
</organism>
<dbReference type="EMBL" id="LLZJ01000372">
    <property type="protein sequence ID" value="KUL48757.1"/>
    <property type="molecule type" value="Genomic_DNA"/>
</dbReference>
<proteinExistence type="predicted"/>
<dbReference type="Proteomes" id="UP000053413">
    <property type="component" value="Unassembled WGS sequence"/>
</dbReference>
<evidence type="ECO:0000313" key="2">
    <source>
        <dbReference type="Proteomes" id="UP000053413"/>
    </source>
</evidence>
<comment type="caution">
    <text evidence="1">The sequence shown here is derived from an EMBL/GenBank/DDBJ whole genome shotgun (WGS) entry which is preliminary data.</text>
</comment>
<dbReference type="RefSeq" id="WP_059146561.1">
    <property type="nucleotide sequence ID" value="NZ_LLZJ01000372.1"/>
</dbReference>
<dbReference type="AlphaFoldDB" id="A0A0X3VW41"/>
<accession>A0A0X3VW41</accession>
<protein>
    <recommendedName>
        <fullName evidence="3">Beta-lactamase-related domain-containing protein</fullName>
    </recommendedName>
</protein>
<evidence type="ECO:0000313" key="1">
    <source>
        <dbReference type="EMBL" id="KUL48757.1"/>
    </source>
</evidence>
<reference evidence="2" key="1">
    <citation type="submission" date="2015-10" db="EMBL/GenBank/DDBJ databases">
        <authorList>
            <person name="Ju K.-S."/>
            <person name="Doroghazi J.R."/>
            <person name="Metcalf W.W."/>
        </authorList>
    </citation>
    <scope>NUCLEOTIDE SEQUENCE [LARGE SCALE GENOMIC DNA]</scope>
    <source>
        <strain evidence="2">NRRL F-8817</strain>
    </source>
</reference>
<sequence length="62" mass="6552">MSGLNDGRVVWPQAPSTGRCARGNGGNHLLWVDPARDLTLVSRWGADVEALIVAVSEAVRPG</sequence>